<keyword evidence="2" id="KW-1185">Reference proteome</keyword>
<organism evidence="1 2">
    <name type="scientific">Cryobacterium lyxosi</name>
    <dbReference type="NCBI Taxonomy" id="1259228"/>
    <lineage>
        <taxon>Bacteria</taxon>
        <taxon>Bacillati</taxon>
        <taxon>Actinomycetota</taxon>
        <taxon>Actinomycetes</taxon>
        <taxon>Micrococcales</taxon>
        <taxon>Microbacteriaceae</taxon>
        <taxon>Cryobacterium</taxon>
    </lineage>
</organism>
<proteinExistence type="predicted"/>
<evidence type="ECO:0000313" key="2">
    <source>
        <dbReference type="Proteomes" id="UP000298424"/>
    </source>
</evidence>
<name>A0A4R8ZHQ5_9MICO</name>
<comment type="caution">
    <text evidence="1">The sequence shown here is derived from an EMBL/GenBank/DDBJ whole genome shotgun (WGS) entry which is preliminary data.</text>
</comment>
<reference evidence="1 2" key="1">
    <citation type="submission" date="2019-03" db="EMBL/GenBank/DDBJ databases">
        <title>Genomics of glacier-inhabiting Cryobacterium strains.</title>
        <authorList>
            <person name="Liu Q."/>
            <person name="Xin Y.-H."/>
        </authorList>
    </citation>
    <scope>NUCLEOTIDE SEQUENCE [LARGE SCALE GENOMIC DNA]</scope>
    <source>
        <strain evidence="1 2">TMT1-1</strain>
    </source>
</reference>
<dbReference type="EMBL" id="SOGT01000011">
    <property type="protein sequence ID" value="TFD25872.1"/>
    <property type="molecule type" value="Genomic_DNA"/>
</dbReference>
<dbReference type="Proteomes" id="UP000298424">
    <property type="component" value="Unassembled WGS sequence"/>
</dbReference>
<evidence type="ECO:0000313" key="1">
    <source>
        <dbReference type="EMBL" id="TFD25872.1"/>
    </source>
</evidence>
<dbReference type="RefSeq" id="WP_134572272.1">
    <property type="nucleotide sequence ID" value="NZ_SOGT01000011.1"/>
</dbReference>
<protein>
    <submittedName>
        <fullName evidence="1">Uncharacterized protein</fullName>
    </submittedName>
</protein>
<accession>A0A4R8ZHQ5</accession>
<gene>
    <name evidence="1" type="ORF">E3T27_08695</name>
</gene>
<dbReference type="OrthoDB" id="5123505at2"/>
<dbReference type="AlphaFoldDB" id="A0A4R8ZHQ5"/>
<sequence>MNTVANVGTNMNDASRIELERLWTAAQNTPCKYAECTGEGHEHILPESDWSHEAVNDSFDGRTVLGSISDRLGTFTGDISFEGTGEMTAAEFRAAADTYEAFPAWLRSMADRMDALTA</sequence>